<dbReference type="GO" id="GO:0003924">
    <property type="term" value="F:GTPase activity"/>
    <property type="evidence" value="ECO:0007669"/>
    <property type="project" value="InterPro"/>
</dbReference>
<dbReference type="NCBIfam" id="TIGR02729">
    <property type="entry name" value="Obg_CgtA"/>
    <property type="match status" value="1"/>
</dbReference>
<evidence type="ECO:0000256" key="3">
    <source>
        <dbReference type="ARBA" id="ARBA00022741"/>
    </source>
</evidence>
<dbReference type="PIRSF" id="PIRSF002401">
    <property type="entry name" value="GTP_bd_Obg/CgtA"/>
    <property type="match status" value="1"/>
</dbReference>
<dbReference type="InterPro" id="IPR006169">
    <property type="entry name" value="GTP1_OBG_dom"/>
</dbReference>
<dbReference type="GO" id="GO:0042254">
    <property type="term" value="P:ribosome biogenesis"/>
    <property type="evidence" value="ECO:0007669"/>
    <property type="project" value="UniProtKB-UniRule"/>
</dbReference>
<dbReference type="EnsemblMetazoa" id="SMAR013472-RA">
    <property type="protein sequence ID" value="SMAR013472-PA"/>
    <property type="gene ID" value="SMAR013472"/>
</dbReference>
<dbReference type="Pfam" id="PF01926">
    <property type="entry name" value="MMR_HSR1"/>
    <property type="match status" value="1"/>
</dbReference>
<evidence type="ECO:0000256" key="1">
    <source>
        <dbReference type="ARBA" id="ARBA00007699"/>
    </source>
</evidence>
<dbReference type="Pfam" id="PF01018">
    <property type="entry name" value="GTP1_OBG"/>
    <property type="match status" value="1"/>
</dbReference>
<reference evidence="8" key="1">
    <citation type="submission" date="2011-05" db="EMBL/GenBank/DDBJ databases">
        <authorList>
            <person name="Richards S.R."/>
            <person name="Qu J."/>
            <person name="Jiang H."/>
            <person name="Jhangiani S.N."/>
            <person name="Agravi P."/>
            <person name="Goodspeed R."/>
            <person name="Gross S."/>
            <person name="Mandapat C."/>
            <person name="Jackson L."/>
            <person name="Mathew T."/>
            <person name="Pu L."/>
            <person name="Thornton R."/>
            <person name="Saada N."/>
            <person name="Wilczek-Boney K.B."/>
            <person name="Lee S."/>
            <person name="Kovar C."/>
            <person name="Wu Y."/>
            <person name="Scherer S.E."/>
            <person name="Worley K.C."/>
            <person name="Muzny D.M."/>
            <person name="Gibbs R."/>
        </authorList>
    </citation>
    <scope>NUCLEOTIDE SEQUENCE</scope>
    <source>
        <strain evidence="8">Brora</strain>
    </source>
</reference>
<dbReference type="OMA" id="VVFDWEP"/>
<dbReference type="NCBIfam" id="TIGR00231">
    <property type="entry name" value="small_GTP"/>
    <property type="match status" value="1"/>
</dbReference>
<keyword evidence="2" id="KW-0690">Ribosome biogenesis</keyword>
<dbReference type="PANTHER" id="PTHR11702:SF31">
    <property type="entry name" value="MITOCHONDRIAL RIBOSOME-ASSOCIATED GTPASE 2"/>
    <property type="match status" value="1"/>
</dbReference>
<dbReference type="PROSITE" id="PS51883">
    <property type="entry name" value="OBG"/>
    <property type="match status" value="1"/>
</dbReference>
<keyword evidence="8" id="KW-1185">Reference proteome</keyword>
<comment type="similarity">
    <text evidence="1">Belongs to the TRAFAC class OBG-HflX-like GTPase superfamily. OBG GTPase family.</text>
</comment>
<dbReference type="Gene3D" id="2.70.210.12">
    <property type="entry name" value="GTP1/OBG domain"/>
    <property type="match status" value="1"/>
</dbReference>
<dbReference type="InterPro" id="IPR036726">
    <property type="entry name" value="GTP1_OBG_dom_sf"/>
</dbReference>
<dbReference type="EMBL" id="JH431841">
    <property type="status" value="NOT_ANNOTATED_CDS"/>
    <property type="molecule type" value="Genomic_DNA"/>
</dbReference>
<dbReference type="InterPro" id="IPR005225">
    <property type="entry name" value="Small_GTP-bd"/>
</dbReference>
<dbReference type="AlphaFoldDB" id="T1JHZ1"/>
<sequence>MNIRFLLRYNNSFVILRKFSSANCREQTSSETLNVLRSKKSKSKFDRFKNFIDWRRAQVSGGRGGDGACSFMHLWCNANAGPDGGDGGNGGHVIFKACSQITSLAHIESIYRGLPGEKGYSKDCHGKSAEHTIIQVPIGTTFKSTEGKLVNDLDDEGQIFVAARGGAGGKGNHFFLSNEVRAPLVSEMGAEGEAHTYVIELKTIADVGLIGFPNAGKSTLLRAISRAKPKVAAYPFTTLKPHIGVVHFDNHGQLFVADIPGIIPGAHKNKGLGISFLRHIERCVSLVYVLDLSIPKPWIQLEILKYELEKYREGLSERLHIVVANKVDLPEAEKNFSEMRDCTSLPVIAISAKKGNKMMELMTLLKDIYIHKEKQENEKLYDQ</sequence>
<dbReference type="InterPro" id="IPR031167">
    <property type="entry name" value="G_OBG"/>
</dbReference>
<dbReference type="GO" id="GO:0000287">
    <property type="term" value="F:magnesium ion binding"/>
    <property type="evidence" value="ECO:0007669"/>
    <property type="project" value="InterPro"/>
</dbReference>
<dbReference type="InterPro" id="IPR027417">
    <property type="entry name" value="P-loop_NTPase"/>
</dbReference>
<evidence type="ECO:0000259" key="5">
    <source>
        <dbReference type="PROSITE" id="PS51710"/>
    </source>
</evidence>
<dbReference type="InterPro" id="IPR045086">
    <property type="entry name" value="OBG_GTPase"/>
</dbReference>
<feature type="domain" description="OBG-type G" evidence="5">
    <location>
        <begin position="205"/>
        <end position="370"/>
    </location>
</feature>
<protein>
    <recommendedName>
        <fullName evidence="9">OBG-type G domain-containing protein</fullName>
    </recommendedName>
</protein>
<dbReference type="PhylomeDB" id="T1JHZ1"/>
<dbReference type="NCBIfam" id="NF008956">
    <property type="entry name" value="PRK12299.1"/>
    <property type="match status" value="1"/>
</dbReference>
<dbReference type="STRING" id="126957.T1JHZ1"/>
<dbReference type="HOGENOM" id="CLU_011747_2_0_1"/>
<dbReference type="InterPro" id="IPR014100">
    <property type="entry name" value="GTP-bd_Obg/CgtA"/>
</dbReference>
<evidence type="ECO:0000313" key="8">
    <source>
        <dbReference type="Proteomes" id="UP000014500"/>
    </source>
</evidence>
<dbReference type="SUPFAM" id="SSF82051">
    <property type="entry name" value="Obg GTP-binding protein N-terminal domain"/>
    <property type="match status" value="1"/>
</dbReference>
<evidence type="ECO:0000259" key="6">
    <source>
        <dbReference type="PROSITE" id="PS51883"/>
    </source>
</evidence>
<dbReference type="Gene3D" id="3.40.50.300">
    <property type="entry name" value="P-loop containing nucleotide triphosphate hydrolases"/>
    <property type="match status" value="1"/>
</dbReference>
<reference evidence="7" key="2">
    <citation type="submission" date="2015-02" db="UniProtKB">
        <authorList>
            <consortium name="EnsemblMetazoa"/>
        </authorList>
    </citation>
    <scope>IDENTIFICATION</scope>
</reference>
<evidence type="ECO:0000313" key="7">
    <source>
        <dbReference type="EnsemblMetazoa" id="SMAR013472-PA"/>
    </source>
</evidence>
<dbReference type="FunFam" id="2.70.210.12:FF:000001">
    <property type="entry name" value="GTPase Obg"/>
    <property type="match status" value="1"/>
</dbReference>
<keyword evidence="3" id="KW-0547">Nucleotide-binding</keyword>
<organism evidence="7 8">
    <name type="scientific">Strigamia maritima</name>
    <name type="common">European centipede</name>
    <name type="synonym">Geophilus maritimus</name>
    <dbReference type="NCBI Taxonomy" id="126957"/>
    <lineage>
        <taxon>Eukaryota</taxon>
        <taxon>Metazoa</taxon>
        <taxon>Ecdysozoa</taxon>
        <taxon>Arthropoda</taxon>
        <taxon>Myriapoda</taxon>
        <taxon>Chilopoda</taxon>
        <taxon>Pleurostigmophora</taxon>
        <taxon>Geophilomorpha</taxon>
        <taxon>Linotaeniidae</taxon>
        <taxon>Strigamia</taxon>
    </lineage>
</organism>
<dbReference type="GO" id="GO:0005739">
    <property type="term" value="C:mitochondrion"/>
    <property type="evidence" value="ECO:0007669"/>
    <property type="project" value="TreeGrafter"/>
</dbReference>
<dbReference type="PROSITE" id="PS51710">
    <property type="entry name" value="G_OBG"/>
    <property type="match status" value="1"/>
</dbReference>
<evidence type="ECO:0000256" key="2">
    <source>
        <dbReference type="ARBA" id="ARBA00022517"/>
    </source>
</evidence>
<dbReference type="CDD" id="cd01898">
    <property type="entry name" value="Obg"/>
    <property type="match status" value="1"/>
</dbReference>
<dbReference type="GO" id="GO:0005525">
    <property type="term" value="F:GTP binding"/>
    <property type="evidence" value="ECO:0007669"/>
    <property type="project" value="UniProtKB-KW"/>
</dbReference>
<evidence type="ECO:0000256" key="4">
    <source>
        <dbReference type="ARBA" id="ARBA00023134"/>
    </source>
</evidence>
<dbReference type="Proteomes" id="UP000014500">
    <property type="component" value="Unassembled WGS sequence"/>
</dbReference>
<dbReference type="PANTHER" id="PTHR11702">
    <property type="entry name" value="DEVELOPMENTALLY REGULATED GTP-BINDING PROTEIN-RELATED"/>
    <property type="match status" value="1"/>
</dbReference>
<dbReference type="InterPro" id="IPR006073">
    <property type="entry name" value="GTP-bd"/>
</dbReference>
<evidence type="ECO:0008006" key="9">
    <source>
        <dbReference type="Google" id="ProtNLM"/>
    </source>
</evidence>
<keyword evidence="4" id="KW-0342">GTP-binding</keyword>
<feature type="domain" description="Obg" evidence="6">
    <location>
        <begin position="49"/>
        <end position="204"/>
    </location>
</feature>
<dbReference type="eggNOG" id="KOG1489">
    <property type="taxonomic scope" value="Eukaryota"/>
</dbReference>
<dbReference type="SUPFAM" id="SSF52540">
    <property type="entry name" value="P-loop containing nucleoside triphosphate hydrolases"/>
    <property type="match status" value="1"/>
</dbReference>
<dbReference type="PRINTS" id="PR00326">
    <property type="entry name" value="GTP1OBG"/>
</dbReference>
<accession>T1JHZ1</accession>
<proteinExistence type="inferred from homology"/>
<name>T1JHZ1_STRMM</name>